<feature type="transmembrane region" description="Helical" evidence="2">
    <location>
        <begin position="231"/>
        <end position="248"/>
    </location>
</feature>
<comment type="caution">
    <text evidence="4">The sequence shown here is derived from an EMBL/GenBank/DDBJ whole genome shotgun (WGS) entry which is preliminary data.</text>
</comment>
<evidence type="ECO:0000313" key="5">
    <source>
        <dbReference type="Proteomes" id="UP001185012"/>
    </source>
</evidence>
<name>A0ABU1ILJ0_9BACL</name>
<evidence type="ECO:0000256" key="1">
    <source>
        <dbReference type="SAM" id="MobiDB-lite"/>
    </source>
</evidence>
<dbReference type="EMBL" id="JAVDQG010000003">
    <property type="protein sequence ID" value="MDR6225608.1"/>
    <property type="molecule type" value="Genomic_DNA"/>
</dbReference>
<dbReference type="InterPro" id="IPR036034">
    <property type="entry name" value="PDZ_sf"/>
</dbReference>
<accession>A0ABU1ILJ0</accession>
<protein>
    <recommendedName>
        <fullName evidence="3">PDZ domain-containing protein</fullName>
    </recommendedName>
</protein>
<keyword evidence="5" id="KW-1185">Reference proteome</keyword>
<gene>
    <name evidence="4" type="ORF">JOE21_001606</name>
</gene>
<dbReference type="Gene3D" id="2.30.42.10">
    <property type="match status" value="1"/>
</dbReference>
<evidence type="ECO:0000256" key="2">
    <source>
        <dbReference type="SAM" id="Phobius"/>
    </source>
</evidence>
<keyword evidence="2" id="KW-0472">Membrane</keyword>
<feature type="transmembrane region" description="Helical" evidence="2">
    <location>
        <begin position="18"/>
        <end position="36"/>
    </location>
</feature>
<evidence type="ECO:0000259" key="3">
    <source>
        <dbReference type="PROSITE" id="PS50106"/>
    </source>
</evidence>
<feature type="domain" description="PDZ" evidence="3">
    <location>
        <begin position="269"/>
        <end position="346"/>
    </location>
</feature>
<keyword evidence="2" id="KW-0812">Transmembrane</keyword>
<feature type="transmembrane region" description="Helical" evidence="2">
    <location>
        <begin position="197"/>
        <end position="219"/>
    </location>
</feature>
<feature type="transmembrane region" description="Helical" evidence="2">
    <location>
        <begin position="254"/>
        <end position="272"/>
    </location>
</feature>
<dbReference type="RefSeq" id="WP_309864516.1">
    <property type="nucleotide sequence ID" value="NZ_JAVDQG010000003.1"/>
</dbReference>
<evidence type="ECO:0000313" key="4">
    <source>
        <dbReference type="EMBL" id="MDR6225608.1"/>
    </source>
</evidence>
<dbReference type="SMART" id="SM00228">
    <property type="entry name" value="PDZ"/>
    <property type="match status" value="1"/>
</dbReference>
<feature type="region of interest" description="Disordered" evidence="1">
    <location>
        <begin position="374"/>
        <end position="394"/>
    </location>
</feature>
<dbReference type="Pfam" id="PF17820">
    <property type="entry name" value="PDZ_6"/>
    <property type="match status" value="1"/>
</dbReference>
<feature type="transmembrane region" description="Helical" evidence="2">
    <location>
        <begin position="88"/>
        <end position="114"/>
    </location>
</feature>
<feature type="transmembrane region" description="Helical" evidence="2">
    <location>
        <begin position="56"/>
        <end position="76"/>
    </location>
</feature>
<reference evidence="4 5" key="1">
    <citation type="submission" date="2023-07" db="EMBL/GenBank/DDBJ databases">
        <title>Genomic Encyclopedia of Type Strains, Phase IV (KMG-IV): sequencing the most valuable type-strain genomes for metagenomic binning, comparative biology and taxonomic classification.</title>
        <authorList>
            <person name="Goeker M."/>
        </authorList>
    </citation>
    <scope>NUCLEOTIDE SEQUENCE [LARGE SCALE GENOMIC DNA]</scope>
    <source>
        <strain evidence="4 5">DSM 45903</strain>
    </source>
</reference>
<organism evidence="4 5">
    <name type="scientific">Desmospora profundinema</name>
    <dbReference type="NCBI Taxonomy" id="1571184"/>
    <lineage>
        <taxon>Bacteria</taxon>
        <taxon>Bacillati</taxon>
        <taxon>Bacillota</taxon>
        <taxon>Bacilli</taxon>
        <taxon>Bacillales</taxon>
        <taxon>Thermoactinomycetaceae</taxon>
        <taxon>Desmospora</taxon>
    </lineage>
</organism>
<sequence>MEITPAFWGEWMDTWTQMLVHPLWLAAILLAAWQFAWKSLQEEQRYGGKLNPPTPLFLQSLAWGIAAGWLLTPLLLTLPLSIQWNELFWVWGVALFLCCIRLRFACFAYSAGLLSLVSLTWQSMGEPVPAGAGGVVWNALYHFSVSDWMAVVVALHLAEWWLVRVDGQQGGTPVTAKDPHNEILGGYRLQKVWPLPLFIPSPVGVIPLPVLTGFARINLSRPPEQQKRRSSSLILLFALILLSLVVTARWWEPLLWLTAAFSVIGHEALYLLGRHREKKRFPLYGAVPDGVKIWVVLPGTPADSMGLKPGDVLLRVNGQPTRSGPELKAAIRRSAAFAKLELKDEQGEAKLAQCPVYEGDPPLLGIVPAPESDFAAQKAAKKENPAMPSVDPTL</sequence>
<dbReference type="SUPFAM" id="SSF50156">
    <property type="entry name" value="PDZ domain-like"/>
    <property type="match status" value="1"/>
</dbReference>
<dbReference type="Proteomes" id="UP001185012">
    <property type="component" value="Unassembled WGS sequence"/>
</dbReference>
<dbReference type="PROSITE" id="PS50106">
    <property type="entry name" value="PDZ"/>
    <property type="match status" value="1"/>
</dbReference>
<keyword evidence="2" id="KW-1133">Transmembrane helix</keyword>
<proteinExistence type="predicted"/>
<dbReference type="InterPro" id="IPR001478">
    <property type="entry name" value="PDZ"/>
</dbReference>
<dbReference type="InterPro" id="IPR041489">
    <property type="entry name" value="PDZ_6"/>
</dbReference>